<evidence type="ECO:0000313" key="1">
    <source>
        <dbReference type="EMBL" id="QEP33556.1"/>
    </source>
</evidence>
<reference evidence="1 2" key="1">
    <citation type="submission" date="2019-09" db="EMBL/GenBank/DDBJ databases">
        <title>Complete genome sequencing of four Arcobacter species reveals a diverse suite of mobile elements.</title>
        <authorList>
            <person name="Miller W.G."/>
            <person name="Yee E."/>
            <person name="Bono J.L."/>
        </authorList>
    </citation>
    <scope>NUCLEOTIDE SEQUENCE [LARGE SCALE GENOMIC DNA]</scope>
    <source>
        <strain evidence="1 2">LMG 26638</strain>
    </source>
</reference>
<name>A0A5C2H8K9_9BACT</name>
<reference evidence="2" key="2">
    <citation type="submission" date="2019-09" db="EMBL/GenBank/DDBJ databases">
        <title>Complete genome sequencing of four Arcobacter species reveals a diverse suite of mobile elements.</title>
        <authorList>
            <person name="On S.L.W."/>
            <person name="Miller W.G."/>
            <person name="Biggs P."/>
            <person name="Cornelius A."/>
            <person name="Vandamme P."/>
        </authorList>
    </citation>
    <scope>NUCLEOTIDE SEQUENCE [LARGE SCALE GENOMIC DNA]</scope>
    <source>
        <strain evidence="2">LMG 26638</strain>
    </source>
</reference>
<proteinExistence type="predicted"/>
<dbReference type="OrthoDB" id="5346208at2"/>
<sequence>MEKNKDLNKQLDLVLKQCESINLRKLKLDTLLIIVNHLLSDYQKMQLPKDENDTKIILSHIRNLKEYLDNNIITPKTMIYIFQNENKSLLLKKISTNIQPMRAYYKFLTSIFSSKLEKGSYWIPELLAFSLIYNYKKEFGKSFGSYDFIDNFPVEKILDIYNKNNIAVKKELATKENKSTWEIKTSLDQMYDISESMINKYINYNFKINTKRVSKSRKKRR</sequence>
<dbReference type="RefSeq" id="WP_130232520.1">
    <property type="nucleotide sequence ID" value="NZ_BMEF01000010.1"/>
</dbReference>
<dbReference type="Proteomes" id="UP000322726">
    <property type="component" value="Chromosome"/>
</dbReference>
<evidence type="ECO:0000313" key="2">
    <source>
        <dbReference type="Proteomes" id="UP000322726"/>
    </source>
</evidence>
<gene>
    <name evidence="1" type="ORF">APAC_0395</name>
</gene>
<accession>A0A5C2H8K9</accession>
<dbReference type="AlphaFoldDB" id="A0A5C2H8K9"/>
<dbReference type="KEGG" id="apai:APAC_0395"/>
<reference evidence="1 2" key="3">
    <citation type="submission" date="2019-09" db="EMBL/GenBank/DDBJ databases">
        <title>Taxonomic note: a critical rebuttal of the proposed division of the genus Arcobacter into six genera, emended descriptions of Arcobacter anaerophilus and the genus Arcobacter, and an assessment of genus-level boundaries for Epsilonproteobacteria using in silico genomic comparator tools.</title>
        <authorList>
            <person name="On S.L.W."/>
            <person name="Miller W.G."/>
            <person name="Biggs P."/>
            <person name="Cornelius A."/>
            <person name="Vandamme P."/>
        </authorList>
    </citation>
    <scope>NUCLEOTIDE SEQUENCE [LARGE SCALE GENOMIC DNA]</scope>
    <source>
        <strain evidence="1 2">LMG 26638</strain>
    </source>
</reference>
<keyword evidence="2" id="KW-1185">Reference proteome</keyword>
<dbReference type="EMBL" id="CP035928">
    <property type="protein sequence ID" value="QEP33556.1"/>
    <property type="molecule type" value="Genomic_DNA"/>
</dbReference>
<organism evidence="1 2">
    <name type="scientific">Malaciobacter pacificus</name>
    <dbReference type="NCBI Taxonomy" id="1080223"/>
    <lineage>
        <taxon>Bacteria</taxon>
        <taxon>Pseudomonadati</taxon>
        <taxon>Campylobacterota</taxon>
        <taxon>Epsilonproteobacteria</taxon>
        <taxon>Campylobacterales</taxon>
        <taxon>Arcobacteraceae</taxon>
        <taxon>Malaciobacter</taxon>
    </lineage>
</organism>
<protein>
    <submittedName>
        <fullName evidence="1">Uncharacterized protein</fullName>
    </submittedName>
</protein>